<proteinExistence type="predicted"/>
<protein>
    <submittedName>
        <fullName evidence="2">Hemerythrin HHE cation binding domain-containing protein</fullName>
    </submittedName>
</protein>
<reference evidence="2 3" key="1">
    <citation type="submission" date="2017-04" db="EMBL/GenBank/DDBJ databases">
        <authorList>
            <person name="Afonso C.L."/>
            <person name="Miller P.J."/>
            <person name="Scott M.A."/>
            <person name="Spackman E."/>
            <person name="Goraichik I."/>
            <person name="Dimitrov K.M."/>
            <person name="Suarez D.L."/>
            <person name="Swayne D.E."/>
        </authorList>
    </citation>
    <scope>NUCLEOTIDE SEQUENCE [LARGE SCALE GENOMIC DNA]</scope>
    <source>
        <strain evidence="2 3">DSM 43828</strain>
    </source>
</reference>
<dbReference type="EMBL" id="FWXV01000014">
    <property type="protein sequence ID" value="SMD26411.1"/>
    <property type="molecule type" value="Genomic_DNA"/>
</dbReference>
<sequence>MSKQVQGMADVRDMYMAHNMFRREFSLVPGLLRGVPEGDTRRSEVVGGHIDLLCRILHAHHEGEDMLVWPKLHERAGAETTEIVSTMEQQHAAIEKVLTQVDDLLPAWRATARGHSELADVFDELHIALNEHMTMEENHILPLAEKYITDIEWRGLGEHGMGAFSKSELPLCFGLVMYETDPAVIKHVLEDKPLLVRLLVPRIAPRKFAAHAKRVHGTATPARVS</sequence>
<evidence type="ECO:0000313" key="3">
    <source>
        <dbReference type="Proteomes" id="UP000192674"/>
    </source>
</evidence>
<dbReference type="Proteomes" id="UP000192674">
    <property type="component" value="Unassembled WGS sequence"/>
</dbReference>
<feature type="domain" description="Hemerythrin-like" evidence="1">
    <location>
        <begin position="11"/>
        <end position="144"/>
    </location>
</feature>
<dbReference type="PANTHER" id="PTHR39966:SF1">
    <property type="entry name" value="HEMERYTHRIN-LIKE DOMAIN-CONTAINING PROTEIN"/>
    <property type="match status" value="1"/>
</dbReference>
<evidence type="ECO:0000259" key="1">
    <source>
        <dbReference type="Pfam" id="PF01814"/>
    </source>
</evidence>
<organism evidence="2 3">
    <name type="scientific">Kibdelosporangium aridum</name>
    <dbReference type="NCBI Taxonomy" id="2030"/>
    <lineage>
        <taxon>Bacteria</taxon>
        <taxon>Bacillati</taxon>
        <taxon>Actinomycetota</taxon>
        <taxon>Actinomycetes</taxon>
        <taxon>Pseudonocardiales</taxon>
        <taxon>Pseudonocardiaceae</taxon>
        <taxon>Kibdelosporangium</taxon>
    </lineage>
</organism>
<dbReference type="CDD" id="cd12108">
    <property type="entry name" value="Hr-like"/>
    <property type="match status" value="1"/>
</dbReference>
<dbReference type="Pfam" id="PF01814">
    <property type="entry name" value="Hemerythrin"/>
    <property type="match status" value="1"/>
</dbReference>
<dbReference type="OrthoDB" id="5197650at2"/>
<dbReference type="RefSeq" id="WP_084434162.1">
    <property type="nucleotide sequence ID" value="NZ_FWXV01000014.1"/>
</dbReference>
<gene>
    <name evidence="2" type="ORF">SAMN05661093_09994</name>
</gene>
<name>A0A1Y5Y9E2_KIBAR</name>
<dbReference type="Gene3D" id="1.20.120.520">
    <property type="entry name" value="nmb1532 protein domain like"/>
    <property type="match status" value="1"/>
</dbReference>
<dbReference type="AlphaFoldDB" id="A0A1Y5Y9E2"/>
<evidence type="ECO:0000313" key="2">
    <source>
        <dbReference type="EMBL" id="SMD26411.1"/>
    </source>
</evidence>
<accession>A0A1Y5Y9E2</accession>
<dbReference type="GO" id="GO:0005886">
    <property type="term" value="C:plasma membrane"/>
    <property type="evidence" value="ECO:0007669"/>
    <property type="project" value="TreeGrafter"/>
</dbReference>
<dbReference type="InterPro" id="IPR012312">
    <property type="entry name" value="Hemerythrin-like"/>
</dbReference>
<dbReference type="PANTHER" id="PTHR39966">
    <property type="entry name" value="BLL2471 PROTEIN-RELATED"/>
    <property type="match status" value="1"/>
</dbReference>
<keyword evidence="3" id="KW-1185">Reference proteome</keyword>